<feature type="region of interest" description="Disordered" evidence="5">
    <location>
        <begin position="314"/>
        <end position="438"/>
    </location>
</feature>
<dbReference type="SUPFAM" id="SSF53300">
    <property type="entry name" value="vWA-like"/>
    <property type="match status" value="1"/>
</dbReference>
<dbReference type="InterPro" id="IPR052989">
    <property type="entry name" value="Mg-chelatase_DI-like"/>
</dbReference>
<dbReference type="Gene3D" id="3.40.50.410">
    <property type="entry name" value="von Willebrand factor, type A domain"/>
    <property type="match status" value="1"/>
</dbReference>
<dbReference type="Pfam" id="PF01078">
    <property type="entry name" value="Mg_chelatase"/>
    <property type="match status" value="1"/>
</dbReference>
<dbReference type="NCBIfam" id="TIGR02442">
    <property type="entry name" value="Cob-chelat-sub"/>
    <property type="match status" value="1"/>
</dbReference>
<dbReference type="InterPro" id="IPR000523">
    <property type="entry name" value="Mg_chelatse_chII-like_cat_dom"/>
</dbReference>
<accession>A0A2Z5JAK5</accession>
<organism evidence="7 8">
    <name type="scientific">Streptomyces atratus</name>
    <dbReference type="NCBI Taxonomy" id="1893"/>
    <lineage>
        <taxon>Bacteria</taxon>
        <taxon>Bacillati</taxon>
        <taxon>Actinomycetota</taxon>
        <taxon>Actinomycetes</taxon>
        <taxon>Kitasatosporales</taxon>
        <taxon>Streptomycetaceae</taxon>
        <taxon>Streptomyces</taxon>
    </lineage>
</organism>
<dbReference type="Proteomes" id="UP000252698">
    <property type="component" value="Chromosome"/>
</dbReference>
<proteinExistence type="inferred from homology"/>
<dbReference type="InterPro" id="IPR041628">
    <property type="entry name" value="ChlI/MoxR_AAA_lid"/>
</dbReference>
<feature type="compositionally biased region" description="Low complexity" evidence="5">
    <location>
        <begin position="375"/>
        <end position="397"/>
    </location>
</feature>
<dbReference type="SMART" id="SM00382">
    <property type="entry name" value="AAA"/>
    <property type="match status" value="1"/>
</dbReference>
<dbReference type="InterPro" id="IPR003593">
    <property type="entry name" value="AAA+_ATPase"/>
</dbReference>
<name>A0A2Z5JAK5_STRAR</name>
<evidence type="ECO:0000313" key="8">
    <source>
        <dbReference type="Proteomes" id="UP000252698"/>
    </source>
</evidence>
<dbReference type="EMBL" id="CP027306">
    <property type="protein sequence ID" value="AXE77223.1"/>
    <property type="molecule type" value="Genomic_DNA"/>
</dbReference>
<gene>
    <name evidence="7" type="ORF">C5746_10145</name>
</gene>
<dbReference type="InterPro" id="IPR027417">
    <property type="entry name" value="P-loop_NTPase"/>
</dbReference>
<feature type="compositionally biased region" description="Acidic residues" evidence="5">
    <location>
        <begin position="322"/>
        <end position="344"/>
    </location>
</feature>
<dbReference type="Pfam" id="PF17863">
    <property type="entry name" value="AAA_lid_2"/>
    <property type="match status" value="1"/>
</dbReference>
<dbReference type="AlphaFoldDB" id="A0A2Z5JAK5"/>
<evidence type="ECO:0000256" key="5">
    <source>
        <dbReference type="SAM" id="MobiDB-lite"/>
    </source>
</evidence>
<dbReference type="Gene3D" id="3.40.50.300">
    <property type="entry name" value="P-loop containing nucleotide triphosphate hydrolases"/>
    <property type="match status" value="1"/>
</dbReference>
<dbReference type="InterPro" id="IPR012804">
    <property type="entry name" value="Cob_chelat_sub_put"/>
</dbReference>
<feature type="domain" description="VWFA" evidence="6">
    <location>
        <begin position="486"/>
        <end position="663"/>
    </location>
</feature>
<dbReference type="KEGG" id="sata:C5746_10145"/>
<dbReference type="SUPFAM" id="SSF52540">
    <property type="entry name" value="P-loop containing nucleoside triphosphate hydrolases"/>
    <property type="match status" value="1"/>
</dbReference>
<sequence>MSTPFPFTAIVGQDDLRLGLLLNAVSPAVGGVLVRGEKGTAKSTAVRALAALMPEVPVVSGCRFSCDPALPDPACPDGPHEAGTGVSRDARMVELPVGASEDRLVGALDIERALAEGVKAFEPGLLADAHRGILYVDEVNLLHDHLVDLLLDAAAMGASYVEREGVSVRHAARFLLVGTMNPEEGELRPQLLDRFGLTVEVAASRETDLRVEVVRRRLAYDDDPAGFAAEWAAEEGALRARVVAARALLPGVRLGDGALRQIAATCAAFEVDGMRADIVMARTATALAAWAGRTDVLAEDVRQAALLALPHRRRRNPFDAPGLDEDKLDDTLEQNSGEDDDPDPDGPGGGGRPPQGDGPDTPPQPEGEAGDTPAQSVPEQGQGQGQQSSGSGEQQPVRAGEPFRTKMLSVPGLGEGAAGRRSRARTEHGRTTGARRPQGALTKLHLAATVQAAAPHQRTRGRTGRGLVVRRDDLRQATREGREGNLVLFVVDASGSMAARQRMSAVKGAVLSLLLDAYQRRDKVGLITFRGKDAEVVLPPTSSVDAAAARLEMLPTGGRTPVAAGLLKAHDVLRVERLRDPSRRPLLVVVTDGRATGGPEPVALASRAARLHEVEGTASVVVDCESGPVRLGLAGSLARDLGGTAVTLDELRADSIAGLVKDVQGTSRRAA</sequence>
<protein>
    <recommendedName>
        <fullName evidence="4">Mg-protoporphyrin IX chelatase</fullName>
    </recommendedName>
</protein>
<evidence type="ECO:0000259" key="6">
    <source>
        <dbReference type="PROSITE" id="PS50234"/>
    </source>
</evidence>
<dbReference type="InterPro" id="IPR036465">
    <property type="entry name" value="vWFA_dom_sf"/>
</dbReference>
<evidence type="ECO:0000256" key="4">
    <source>
        <dbReference type="ARBA" id="ARBA00030759"/>
    </source>
</evidence>
<dbReference type="PROSITE" id="PS50234">
    <property type="entry name" value="VWFA"/>
    <property type="match status" value="1"/>
</dbReference>
<dbReference type="Pfam" id="PF13519">
    <property type="entry name" value="VWA_2"/>
    <property type="match status" value="1"/>
</dbReference>
<dbReference type="GO" id="GO:0005524">
    <property type="term" value="F:ATP binding"/>
    <property type="evidence" value="ECO:0007669"/>
    <property type="project" value="UniProtKB-KW"/>
</dbReference>
<dbReference type="Gene3D" id="1.10.8.80">
    <property type="entry name" value="Magnesium chelatase subunit I, C-Terminal domain"/>
    <property type="match status" value="1"/>
</dbReference>
<reference evidence="7 8" key="1">
    <citation type="journal article" date="2018" name="Front. Microbiol.">
        <title>Genome Sequencing of Streptomyces atratus SCSIOZH16 and Activation Production of Nocardamine via Metabolic Engineering.</title>
        <authorList>
            <person name="Li Y."/>
            <person name="Zhang C."/>
            <person name="Liu C."/>
            <person name="Ju J."/>
            <person name="Ma J."/>
        </authorList>
    </citation>
    <scope>NUCLEOTIDE SEQUENCE [LARGE SCALE GENOMIC DNA]</scope>
    <source>
        <strain evidence="7 8">SCSIO_ZH16</strain>
    </source>
</reference>
<keyword evidence="2" id="KW-0547">Nucleotide-binding</keyword>
<evidence type="ECO:0000256" key="3">
    <source>
        <dbReference type="ARBA" id="ARBA00022840"/>
    </source>
</evidence>
<evidence type="ECO:0000313" key="7">
    <source>
        <dbReference type="EMBL" id="AXE77223.1"/>
    </source>
</evidence>
<dbReference type="GeneID" id="95518847"/>
<dbReference type="SMART" id="SM00327">
    <property type="entry name" value="VWA"/>
    <property type="match status" value="1"/>
</dbReference>
<dbReference type="PANTHER" id="PTHR35023">
    <property type="entry name" value="CHELATASE-RELATED"/>
    <property type="match status" value="1"/>
</dbReference>
<keyword evidence="3" id="KW-0067">ATP-binding</keyword>
<dbReference type="InterPro" id="IPR002035">
    <property type="entry name" value="VWF_A"/>
</dbReference>
<dbReference type="RefSeq" id="WP_114243858.1">
    <property type="nucleotide sequence ID" value="NZ_CP027306.1"/>
</dbReference>
<comment type="similarity">
    <text evidence="1">Belongs to the Mg-chelatase subunits D/I family.</text>
</comment>
<dbReference type="PANTHER" id="PTHR35023:SF1">
    <property type="entry name" value="MG-PROTOPORPHYRIN IX CHELATASE"/>
    <property type="match status" value="1"/>
</dbReference>
<evidence type="ECO:0000256" key="2">
    <source>
        <dbReference type="ARBA" id="ARBA00022741"/>
    </source>
</evidence>
<evidence type="ECO:0000256" key="1">
    <source>
        <dbReference type="ARBA" id="ARBA00005799"/>
    </source>
</evidence>
<dbReference type="InterPro" id="IPR041702">
    <property type="entry name" value="BchD/ChlD_VWA"/>
</dbReference>
<dbReference type="CDD" id="cd01451">
    <property type="entry name" value="vWA_Magnesium_chelatase"/>
    <property type="match status" value="1"/>
</dbReference>